<dbReference type="Proteomes" id="UP001162483">
    <property type="component" value="Unassembled WGS sequence"/>
</dbReference>
<proteinExistence type="predicted"/>
<gene>
    <name evidence="2" type="ORF">SPARVUS_LOCUS15555734</name>
</gene>
<name>A0ABN9H6T5_9NEOB</name>
<evidence type="ECO:0000313" key="2">
    <source>
        <dbReference type="EMBL" id="CAI9617486.1"/>
    </source>
</evidence>
<feature type="compositionally biased region" description="Basic and acidic residues" evidence="1">
    <location>
        <begin position="32"/>
        <end position="44"/>
    </location>
</feature>
<evidence type="ECO:0000256" key="1">
    <source>
        <dbReference type="SAM" id="MobiDB-lite"/>
    </source>
</evidence>
<feature type="non-terminal residue" evidence="2">
    <location>
        <position position="1"/>
    </location>
</feature>
<comment type="caution">
    <text evidence="2">The sequence shown here is derived from an EMBL/GenBank/DDBJ whole genome shotgun (WGS) entry which is preliminary data.</text>
</comment>
<feature type="non-terminal residue" evidence="2">
    <location>
        <position position="118"/>
    </location>
</feature>
<feature type="region of interest" description="Disordered" evidence="1">
    <location>
        <begin position="1"/>
        <end position="49"/>
    </location>
</feature>
<keyword evidence="3" id="KW-1185">Reference proteome</keyword>
<sequence length="118" mass="12912">APRRTGGRRTPEAELRQVSGPQAERQVSGSQAERRAPSHQERPKQKNLRVNWHKPRALGQTLDRLAGQRQIGHQESGQIGSTAGTASIWQGIGHRVIRHRPPGHWVNQSIGLSGSTAG</sequence>
<accession>A0ABN9H6T5</accession>
<protein>
    <submittedName>
        <fullName evidence="2">Uncharacterized protein</fullName>
    </submittedName>
</protein>
<evidence type="ECO:0000313" key="3">
    <source>
        <dbReference type="Proteomes" id="UP001162483"/>
    </source>
</evidence>
<organism evidence="2 3">
    <name type="scientific">Staurois parvus</name>
    <dbReference type="NCBI Taxonomy" id="386267"/>
    <lineage>
        <taxon>Eukaryota</taxon>
        <taxon>Metazoa</taxon>
        <taxon>Chordata</taxon>
        <taxon>Craniata</taxon>
        <taxon>Vertebrata</taxon>
        <taxon>Euteleostomi</taxon>
        <taxon>Amphibia</taxon>
        <taxon>Batrachia</taxon>
        <taxon>Anura</taxon>
        <taxon>Neobatrachia</taxon>
        <taxon>Ranoidea</taxon>
        <taxon>Ranidae</taxon>
        <taxon>Staurois</taxon>
    </lineage>
</organism>
<dbReference type="EMBL" id="CATNWA010020259">
    <property type="protein sequence ID" value="CAI9617486.1"/>
    <property type="molecule type" value="Genomic_DNA"/>
</dbReference>
<reference evidence="2" key="1">
    <citation type="submission" date="2023-05" db="EMBL/GenBank/DDBJ databases">
        <authorList>
            <person name="Stuckert A."/>
        </authorList>
    </citation>
    <scope>NUCLEOTIDE SEQUENCE</scope>
</reference>